<dbReference type="InterPro" id="IPR013083">
    <property type="entry name" value="Znf_RING/FYVE/PHD"/>
</dbReference>
<evidence type="ECO:0000256" key="5">
    <source>
        <dbReference type="ARBA" id="ARBA00022737"/>
    </source>
</evidence>
<dbReference type="GO" id="GO:0016567">
    <property type="term" value="P:protein ubiquitination"/>
    <property type="evidence" value="ECO:0007669"/>
    <property type="project" value="InterPro"/>
</dbReference>
<keyword evidence="10" id="KW-0812">Transmembrane</keyword>
<gene>
    <name evidence="13" type="ORF">D6C91_06801</name>
</gene>
<evidence type="ECO:0000256" key="10">
    <source>
        <dbReference type="SAM" id="Phobius"/>
    </source>
</evidence>
<keyword evidence="4" id="KW-0479">Metal-binding</keyword>
<keyword evidence="8" id="KW-0862">Zinc</keyword>
<dbReference type="GO" id="GO:0008270">
    <property type="term" value="F:zinc ion binding"/>
    <property type="evidence" value="ECO:0007669"/>
    <property type="project" value="UniProtKB-KW"/>
</dbReference>
<keyword evidence="6 9" id="KW-0863">Zinc-finger</keyword>
<reference evidence="13 14" key="1">
    <citation type="submission" date="2018-10" db="EMBL/GenBank/DDBJ databases">
        <title>Fifty Aureobasidium pullulans genomes reveal a recombining polyextremotolerant generalist.</title>
        <authorList>
            <person name="Gostincar C."/>
            <person name="Turk M."/>
            <person name="Zajc J."/>
            <person name="Gunde-Cimerman N."/>
        </authorList>
    </citation>
    <scope>NUCLEOTIDE SEQUENCE [LARGE SCALE GENOMIC DNA]</scope>
    <source>
        <strain evidence="13 14">EXF-3863</strain>
    </source>
</reference>
<dbReference type="PROSITE" id="PS50089">
    <property type="entry name" value="ZF_RING_2"/>
    <property type="match status" value="1"/>
</dbReference>
<evidence type="ECO:0000256" key="6">
    <source>
        <dbReference type="ARBA" id="ARBA00022771"/>
    </source>
</evidence>
<dbReference type="InterPro" id="IPR031127">
    <property type="entry name" value="E3_UB_ligase_RBR"/>
</dbReference>
<dbReference type="PROSITE" id="PS51873">
    <property type="entry name" value="TRIAD"/>
    <property type="match status" value="1"/>
</dbReference>
<sequence length="382" mass="43659">MASQFSMMQPPFAVVDSWPIITAVLLLLVLGIMTVPQLLNDYRFRTAWKLALSQQPSVDLLEETEILNARLLSYTRESRSGIMFLTFDTPLNFCDICDEDKIWFTVFAAPCGHRFCSDCLTTLFGLCTTDEEVYPPRCCTQTIPLDRVNGGLSRELVETFRAKSIEWETKDRTYCYNTKCAKFIPPEGIVGNTATCQQCYRRTCPSCKTAAHTGDCPRDAAMEQLLEIAEREQWQRCYSCTRLVVLAHGCNHISCPCGAEFCYVCGSRWLPRSCECGIAAADSSGFGIQSWIMSVRSHRCWRGRHVSILKRKDRILRGFVKVMSDNLPISSSDKFPHAGHCLHRNRYLLRIKQLQIIPVTVKLVLRIHLENTEWPTDQQEQW</sequence>
<feature type="domain" description="RING-type" evidence="11">
    <location>
        <begin position="94"/>
        <end position="131"/>
    </location>
</feature>
<evidence type="ECO:0000256" key="3">
    <source>
        <dbReference type="ARBA" id="ARBA00022679"/>
    </source>
</evidence>
<evidence type="ECO:0000313" key="14">
    <source>
        <dbReference type="Proteomes" id="UP000308005"/>
    </source>
</evidence>
<dbReference type="GO" id="GO:0061630">
    <property type="term" value="F:ubiquitin protein ligase activity"/>
    <property type="evidence" value="ECO:0007669"/>
    <property type="project" value="UniProtKB-EC"/>
</dbReference>
<dbReference type="AlphaFoldDB" id="A0A4S9SU84"/>
<dbReference type="EC" id="2.3.2.31" evidence="2"/>
<keyword evidence="10" id="KW-0472">Membrane</keyword>
<protein>
    <recommendedName>
        <fullName evidence="2">RBR-type E3 ubiquitin transferase</fullName>
        <ecNumber evidence="2">2.3.2.31</ecNumber>
    </recommendedName>
</protein>
<dbReference type="InterPro" id="IPR044066">
    <property type="entry name" value="TRIAD_supradom"/>
</dbReference>
<dbReference type="Pfam" id="PF01485">
    <property type="entry name" value="IBR"/>
    <property type="match status" value="2"/>
</dbReference>
<dbReference type="Proteomes" id="UP000308005">
    <property type="component" value="Unassembled WGS sequence"/>
</dbReference>
<keyword evidence="10" id="KW-1133">Transmembrane helix</keyword>
<feature type="transmembrane region" description="Helical" evidence="10">
    <location>
        <begin position="20"/>
        <end position="39"/>
    </location>
</feature>
<keyword evidence="5" id="KW-0677">Repeat</keyword>
<name>A0A4S9SU84_AURPU</name>
<dbReference type="PANTHER" id="PTHR11685">
    <property type="entry name" value="RBR FAMILY RING FINGER AND IBR DOMAIN-CONTAINING"/>
    <property type="match status" value="1"/>
</dbReference>
<evidence type="ECO:0000256" key="7">
    <source>
        <dbReference type="ARBA" id="ARBA00022786"/>
    </source>
</evidence>
<dbReference type="InterPro" id="IPR002867">
    <property type="entry name" value="IBR_dom"/>
</dbReference>
<evidence type="ECO:0000256" key="8">
    <source>
        <dbReference type="ARBA" id="ARBA00022833"/>
    </source>
</evidence>
<evidence type="ECO:0000256" key="9">
    <source>
        <dbReference type="PROSITE-ProRule" id="PRU00175"/>
    </source>
</evidence>
<dbReference type="EMBL" id="QZBM01000364">
    <property type="protein sequence ID" value="THZ15460.1"/>
    <property type="molecule type" value="Genomic_DNA"/>
</dbReference>
<feature type="domain" description="RING-type" evidence="12">
    <location>
        <begin position="90"/>
        <end position="292"/>
    </location>
</feature>
<keyword evidence="3" id="KW-0808">Transferase</keyword>
<dbReference type="PROSITE" id="PS00518">
    <property type="entry name" value="ZF_RING_1"/>
    <property type="match status" value="1"/>
</dbReference>
<dbReference type="Gene3D" id="1.20.120.1750">
    <property type="match status" value="1"/>
</dbReference>
<dbReference type="SUPFAM" id="SSF57850">
    <property type="entry name" value="RING/U-box"/>
    <property type="match status" value="2"/>
</dbReference>
<dbReference type="Gene3D" id="3.30.40.10">
    <property type="entry name" value="Zinc/RING finger domain, C3HC4 (zinc finger)"/>
    <property type="match status" value="1"/>
</dbReference>
<evidence type="ECO:0000259" key="12">
    <source>
        <dbReference type="PROSITE" id="PS51873"/>
    </source>
</evidence>
<keyword evidence="7" id="KW-0833">Ubl conjugation pathway</keyword>
<dbReference type="CDD" id="cd20335">
    <property type="entry name" value="BRcat_RBR"/>
    <property type="match status" value="1"/>
</dbReference>
<evidence type="ECO:0000256" key="2">
    <source>
        <dbReference type="ARBA" id="ARBA00012251"/>
    </source>
</evidence>
<proteinExistence type="predicted"/>
<dbReference type="CDD" id="cd22584">
    <property type="entry name" value="Rcat_RBR_unk"/>
    <property type="match status" value="1"/>
</dbReference>
<comment type="caution">
    <text evidence="13">The sequence shown here is derived from an EMBL/GenBank/DDBJ whole genome shotgun (WGS) entry which is preliminary data.</text>
</comment>
<evidence type="ECO:0000313" key="13">
    <source>
        <dbReference type="EMBL" id="THZ15460.1"/>
    </source>
</evidence>
<evidence type="ECO:0000259" key="11">
    <source>
        <dbReference type="PROSITE" id="PS50089"/>
    </source>
</evidence>
<evidence type="ECO:0000256" key="1">
    <source>
        <dbReference type="ARBA" id="ARBA00001798"/>
    </source>
</evidence>
<comment type="catalytic activity">
    <reaction evidence="1">
        <text>[E2 ubiquitin-conjugating enzyme]-S-ubiquitinyl-L-cysteine + [acceptor protein]-L-lysine = [E2 ubiquitin-conjugating enzyme]-L-cysteine + [acceptor protein]-N(6)-ubiquitinyl-L-lysine.</text>
        <dbReference type="EC" id="2.3.2.31"/>
    </reaction>
</comment>
<accession>A0A4S9SU84</accession>
<organism evidence="13 14">
    <name type="scientific">Aureobasidium pullulans</name>
    <name type="common">Black yeast</name>
    <name type="synonym">Pullularia pullulans</name>
    <dbReference type="NCBI Taxonomy" id="5580"/>
    <lineage>
        <taxon>Eukaryota</taxon>
        <taxon>Fungi</taxon>
        <taxon>Dikarya</taxon>
        <taxon>Ascomycota</taxon>
        <taxon>Pezizomycotina</taxon>
        <taxon>Dothideomycetes</taxon>
        <taxon>Dothideomycetidae</taxon>
        <taxon>Dothideales</taxon>
        <taxon>Saccotheciaceae</taxon>
        <taxon>Aureobasidium</taxon>
    </lineage>
</organism>
<dbReference type="InterPro" id="IPR001841">
    <property type="entry name" value="Znf_RING"/>
</dbReference>
<evidence type="ECO:0000256" key="4">
    <source>
        <dbReference type="ARBA" id="ARBA00022723"/>
    </source>
</evidence>
<dbReference type="InterPro" id="IPR017907">
    <property type="entry name" value="Znf_RING_CS"/>
</dbReference>